<dbReference type="InterPro" id="IPR003010">
    <property type="entry name" value="C-N_Hydrolase"/>
</dbReference>
<dbReference type="AlphaFoldDB" id="A0A7X6PLH9"/>
<evidence type="ECO:0000256" key="1">
    <source>
        <dbReference type="ARBA" id="ARBA00022801"/>
    </source>
</evidence>
<dbReference type="CDD" id="cd07197">
    <property type="entry name" value="nitrilase"/>
    <property type="match status" value="1"/>
</dbReference>
<dbReference type="Pfam" id="PF00795">
    <property type="entry name" value="CN_hydrolase"/>
    <property type="match status" value="1"/>
</dbReference>
<dbReference type="GO" id="GO:0016811">
    <property type="term" value="F:hydrolase activity, acting on carbon-nitrogen (but not peptide) bonds, in linear amides"/>
    <property type="evidence" value="ECO:0007669"/>
    <property type="project" value="TreeGrafter"/>
</dbReference>
<protein>
    <submittedName>
        <fullName evidence="3">Carbon-nitrogen hydrolase family protein</fullName>
    </submittedName>
</protein>
<dbReference type="InterPro" id="IPR050345">
    <property type="entry name" value="Aliph_Amidase/BUP"/>
</dbReference>
<name>A0A7X6PLH9_9CORY</name>
<dbReference type="SUPFAM" id="SSF56317">
    <property type="entry name" value="Carbon-nitrogen hydrolase"/>
    <property type="match status" value="1"/>
</dbReference>
<organism evidence="3 4">
    <name type="scientific">Corynebacterium humireducens</name>
    <dbReference type="NCBI Taxonomy" id="1223514"/>
    <lineage>
        <taxon>Bacteria</taxon>
        <taxon>Bacillati</taxon>
        <taxon>Actinomycetota</taxon>
        <taxon>Actinomycetes</taxon>
        <taxon>Mycobacteriales</taxon>
        <taxon>Corynebacteriaceae</taxon>
        <taxon>Corynebacterium</taxon>
    </lineage>
</organism>
<evidence type="ECO:0000259" key="2">
    <source>
        <dbReference type="PROSITE" id="PS50263"/>
    </source>
</evidence>
<feature type="domain" description="CN hydrolase" evidence="2">
    <location>
        <begin position="25"/>
        <end position="246"/>
    </location>
</feature>
<accession>A0A7X6PLH9</accession>
<sequence length="323" mass="36372">MTQGGEPGQNRPQPIVLEDFMARYVTVSSISHRPEVPIEDMEGRLERAAALATRAARMGADIVAFPEIYPHLGAPAEQWRELAEIIPGPPTSRMAEVAREQGIYLIWPLVQREGDRLYNSSVLLDRKGQVAGIYHKMFPTIGEIEAGITPGTEAPVFTTDFGRIGMAICFDLNFRPIMEGLGRGGAEIIFFSSMYRGGLQLRCWAHELGVYLVAAITGELGQVVDMSGTVLAEATYEAVCVARINLDRRLLHMDYNWNKMDAMLEKYGSGVTFQYYTREAKYTIASEMEDVTVDDLIREFELEEMEHYFLRAMRTREEALQGR</sequence>
<dbReference type="EMBL" id="JAAZHI010000055">
    <property type="protein sequence ID" value="NLA55185.1"/>
    <property type="molecule type" value="Genomic_DNA"/>
</dbReference>
<gene>
    <name evidence="3" type="ORF">GX859_02625</name>
</gene>
<dbReference type="PANTHER" id="PTHR43674:SF16">
    <property type="entry name" value="CARBON-NITROGEN FAMILY, PUTATIVE (AFU_ORTHOLOGUE AFUA_5G02350)-RELATED"/>
    <property type="match status" value="1"/>
</dbReference>
<dbReference type="PROSITE" id="PS50263">
    <property type="entry name" value="CN_HYDROLASE"/>
    <property type="match status" value="1"/>
</dbReference>
<keyword evidence="1 3" id="KW-0378">Hydrolase</keyword>
<comment type="caution">
    <text evidence="3">The sequence shown here is derived from an EMBL/GenBank/DDBJ whole genome shotgun (WGS) entry which is preliminary data.</text>
</comment>
<dbReference type="Proteomes" id="UP000557899">
    <property type="component" value="Unassembled WGS sequence"/>
</dbReference>
<evidence type="ECO:0000313" key="3">
    <source>
        <dbReference type="EMBL" id="NLA55185.1"/>
    </source>
</evidence>
<reference evidence="3 4" key="1">
    <citation type="journal article" date="2020" name="Biotechnol. Biofuels">
        <title>New insights from the biogas microbiome by comprehensive genome-resolved metagenomics of nearly 1600 species originating from multiple anaerobic digesters.</title>
        <authorList>
            <person name="Campanaro S."/>
            <person name="Treu L."/>
            <person name="Rodriguez-R L.M."/>
            <person name="Kovalovszki A."/>
            <person name="Ziels R.M."/>
            <person name="Maus I."/>
            <person name="Zhu X."/>
            <person name="Kougias P.G."/>
            <person name="Basile A."/>
            <person name="Luo G."/>
            <person name="Schluter A."/>
            <person name="Konstantinidis K.T."/>
            <person name="Angelidaki I."/>
        </authorList>
    </citation>
    <scope>NUCLEOTIDE SEQUENCE [LARGE SCALE GENOMIC DNA]</scope>
    <source>
        <strain evidence="3">AS15tlH2ME_198</strain>
    </source>
</reference>
<proteinExistence type="predicted"/>
<evidence type="ECO:0000313" key="4">
    <source>
        <dbReference type="Proteomes" id="UP000557899"/>
    </source>
</evidence>
<dbReference type="InterPro" id="IPR036526">
    <property type="entry name" value="C-N_Hydrolase_sf"/>
</dbReference>
<dbReference type="PANTHER" id="PTHR43674">
    <property type="entry name" value="NITRILASE C965.09-RELATED"/>
    <property type="match status" value="1"/>
</dbReference>
<dbReference type="Gene3D" id="3.60.110.10">
    <property type="entry name" value="Carbon-nitrogen hydrolase"/>
    <property type="match status" value="1"/>
</dbReference>